<proteinExistence type="predicted"/>
<keyword evidence="2" id="KW-1185">Reference proteome</keyword>
<organism evidence="1 2">
    <name type="scientific">Pedobacter segetis</name>
    <dbReference type="NCBI Taxonomy" id="2793069"/>
    <lineage>
        <taxon>Bacteria</taxon>
        <taxon>Pseudomonadati</taxon>
        <taxon>Bacteroidota</taxon>
        <taxon>Sphingobacteriia</taxon>
        <taxon>Sphingobacteriales</taxon>
        <taxon>Sphingobacteriaceae</taxon>
        <taxon>Pedobacter</taxon>
    </lineage>
</organism>
<evidence type="ECO:0000313" key="2">
    <source>
        <dbReference type="Proteomes" id="UP000660024"/>
    </source>
</evidence>
<reference evidence="1 2" key="1">
    <citation type="submission" date="2020-12" db="EMBL/GenBank/DDBJ databases">
        <title>Bacterial novel species Pedobacter sp. SD-b isolated from soil.</title>
        <authorList>
            <person name="Jung H.-Y."/>
        </authorList>
    </citation>
    <scope>NUCLEOTIDE SEQUENCE [LARGE SCALE GENOMIC DNA]</scope>
    <source>
        <strain evidence="1 2">SD-b</strain>
    </source>
</reference>
<sequence length="67" mass="8017">MSPFKLDRTKFKGQTFEEAADHSGYYQSLTWQQRLKVANYLNSIAYNYPEDRPPRLDRTKFKARGRE</sequence>
<name>A0ABS1BH68_9SPHI</name>
<comment type="caution">
    <text evidence="1">The sequence shown here is derived from an EMBL/GenBank/DDBJ whole genome shotgun (WGS) entry which is preliminary data.</text>
</comment>
<accession>A0ABS1BH68</accession>
<dbReference type="RefSeq" id="WP_200584999.1">
    <property type="nucleotide sequence ID" value="NZ_JAEHFY010000005.1"/>
</dbReference>
<evidence type="ECO:0000313" key="1">
    <source>
        <dbReference type="EMBL" id="MBK0382216.1"/>
    </source>
</evidence>
<dbReference type="Proteomes" id="UP000660024">
    <property type="component" value="Unassembled WGS sequence"/>
</dbReference>
<protein>
    <submittedName>
        <fullName evidence="1">Uncharacterized protein</fullName>
    </submittedName>
</protein>
<gene>
    <name evidence="1" type="ORF">I5M32_04520</name>
</gene>
<dbReference type="EMBL" id="JAEHFY010000005">
    <property type="protein sequence ID" value="MBK0382216.1"/>
    <property type="molecule type" value="Genomic_DNA"/>
</dbReference>